<gene>
    <name evidence="1" type="ORF">KUM34_014830</name>
</gene>
<evidence type="ECO:0000313" key="1">
    <source>
        <dbReference type="EMBL" id="UZF43186.1"/>
    </source>
</evidence>
<name>A0AA46WTA5_RHORH</name>
<proteinExistence type="predicted"/>
<dbReference type="AlphaFoldDB" id="A0AA46WTA5"/>
<reference evidence="1 2" key="1">
    <citation type="journal article" date="2021" name="Front. Microbiol.">
        <title>Bacterial Transformation of Aromatic Monomers in Softwood Black Liquor.</title>
        <authorList>
            <person name="Navas L.E."/>
            <person name="Dexter G."/>
            <person name="Liu J."/>
            <person name="Levy-Booth D."/>
            <person name="Cho M."/>
            <person name="Jang S.K."/>
            <person name="Mansfield S.D."/>
            <person name="Renneckar S."/>
            <person name="Mohn W.W."/>
            <person name="Eltis L.D."/>
        </authorList>
    </citation>
    <scope>NUCLEOTIDE SEQUENCE [LARGE SCALE GENOMIC DNA]</scope>
    <source>
        <strain evidence="1 2">GD02</strain>
    </source>
</reference>
<dbReference type="EMBL" id="CP083974">
    <property type="protein sequence ID" value="UZF43186.1"/>
    <property type="molecule type" value="Genomic_DNA"/>
</dbReference>
<dbReference type="RefSeq" id="WP_229582060.1">
    <property type="nucleotide sequence ID" value="NZ_CP083974.1"/>
</dbReference>
<organism evidence="1 2">
    <name type="scientific">Rhodococcus rhodochrous</name>
    <dbReference type="NCBI Taxonomy" id="1829"/>
    <lineage>
        <taxon>Bacteria</taxon>
        <taxon>Bacillati</taxon>
        <taxon>Actinomycetota</taxon>
        <taxon>Actinomycetes</taxon>
        <taxon>Mycobacteriales</taxon>
        <taxon>Nocardiaceae</taxon>
        <taxon>Rhodococcus</taxon>
    </lineage>
</organism>
<sequence length="77" mass="8742">MANEINIRIDLDPDNSPLQFSTECMIPILEWRGQMGWVLQYVEADGNNGDYYLGGSLDDLDRVLAESRKHLADVELT</sequence>
<accession>A0AA46WTA5</accession>
<dbReference type="Proteomes" id="UP001162740">
    <property type="component" value="Chromosome"/>
</dbReference>
<protein>
    <submittedName>
        <fullName evidence="1">Uncharacterized protein</fullName>
    </submittedName>
</protein>
<evidence type="ECO:0000313" key="2">
    <source>
        <dbReference type="Proteomes" id="UP001162740"/>
    </source>
</evidence>